<evidence type="ECO:0000313" key="2">
    <source>
        <dbReference type="EMBL" id="KNC26647.1"/>
    </source>
</evidence>
<evidence type="ECO:0000313" key="3">
    <source>
        <dbReference type="Proteomes" id="UP000037069"/>
    </source>
</evidence>
<organism evidence="2 3">
    <name type="scientific">Lucilia cuprina</name>
    <name type="common">Green bottle fly</name>
    <name type="synonym">Australian sheep blowfly</name>
    <dbReference type="NCBI Taxonomy" id="7375"/>
    <lineage>
        <taxon>Eukaryota</taxon>
        <taxon>Metazoa</taxon>
        <taxon>Ecdysozoa</taxon>
        <taxon>Arthropoda</taxon>
        <taxon>Hexapoda</taxon>
        <taxon>Insecta</taxon>
        <taxon>Pterygota</taxon>
        <taxon>Neoptera</taxon>
        <taxon>Endopterygota</taxon>
        <taxon>Diptera</taxon>
        <taxon>Brachycera</taxon>
        <taxon>Muscomorpha</taxon>
        <taxon>Oestroidea</taxon>
        <taxon>Calliphoridae</taxon>
        <taxon>Luciliinae</taxon>
        <taxon>Lucilia</taxon>
    </lineage>
</organism>
<keyword evidence="1" id="KW-0812">Transmembrane</keyword>
<dbReference type="Proteomes" id="UP000037069">
    <property type="component" value="Unassembled WGS sequence"/>
</dbReference>
<keyword evidence="3" id="KW-1185">Reference proteome</keyword>
<keyword evidence="1" id="KW-1133">Transmembrane helix</keyword>
<comment type="caution">
    <text evidence="2">The sequence shown here is derived from an EMBL/GenBank/DDBJ whole genome shotgun (WGS) entry which is preliminary data.</text>
</comment>
<name>A0A0L0C327_LUCCU</name>
<reference evidence="2 3" key="1">
    <citation type="journal article" date="2015" name="Nat. Commun.">
        <title>Lucilia cuprina genome unlocks parasitic fly biology to underpin future interventions.</title>
        <authorList>
            <person name="Anstead C.A."/>
            <person name="Korhonen P.K."/>
            <person name="Young N.D."/>
            <person name="Hall R.S."/>
            <person name="Jex A.R."/>
            <person name="Murali S.C."/>
            <person name="Hughes D.S."/>
            <person name="Lee S.F."/>
            <person name="Perry T."/>
            <person name="Stroehlein A.J."/>
            <person name="Ansell B.R."/>
            <person name="Breugelmans B."/>
            <person name="Hofmann A."/>
            <person name="Qu J."/>
            <person name="Dugan S."/>
            <person name="Lee S.L."/>
            <person name="Chao H."/>
            <person name="Dinh H."/>
            <person name="Han Y."/>
            <person name="Doddapaneni H.V."/>
            <person name="Worley K.C."/>
            <person name="Muzny D.M."/>
            <person name="Ioannidis P."/>
            <person name="Waterhouse R.M."/>
            <person name="Zdobnov E.M."/>
            <person name="James P.J."/>
            <person name="Bagnall N.H."/>
            <person name="Kotze A.C."/>
            <person name="Gibbs R.A."/>
            <person name="Richards S."/>
            <person name="Batterham P."/>
            <person name="Gasser R.B."/>
        </authorList>
    </citation>
    <scope>NUCLEOTIDE SEQUENCE [LARGE SCALE GENOMIC DNA]</scope>
    <source>
        <strain evidence="2 3">LS</strain>
        <tissue evidence="2">Full body</tissue>
    </source>
</reference>
<feature type="transmembrane region" description="Helical" evidence="1">
    <location>
        <begin position="153"/>
        <end position="177"/>
    </location>
</feature>
<dbReference type="AlphaFoldDB" id="A0A0L0C327"/>
<feature type="transmembrane region" description="Helical" evidence="1">
    <location>
        <begin position="242"/>
        <end position="266"/>
    </location>
</feature>
<proteinExistence type="predicted"/>
<evidence type="ECO:0000256" key="1">
    <source>
        <dbReference type="SAM" id="Phobius"/>
    </source>
</evidence>
<gene>
    <name evidence="2" type="ORF">FF38_01341</name>
</gene>
<accession>A0A0L0C327</accession>
<protein>
    <submittedName>
        <fullName evidence="2">Uncharacterized protein</fullName>
    </submittedName>
</protein>
<dbReference type="EMBL" id="JRES01000973">
    <property type="protein sequence ID" value="KNC26647.1"/>
    <property type="molecule type" value="Genomic_DNA"/>
</dbReference>
<sequence length="315" mass="33371">MHLFATPRYNVSEHITFSFRGSPESESERSSPLDSEKKALATLCDAGKGADKSSSDDFRVFNFFTIRFGGAGLCSPDPDVLDFALSFGFVPSSSDDEVLVIICCLLVVSSTSESEIDEDDFDIEHVDDSVEDDESSLVAFAKPLALLPVFREALLRAVAVAAFVVEAGFLLISFLAVNVGPLADAEADDAELMFPLWLGVVLRGLPRPFLGPATTPLVIPLVVQLDAGLTKRFVKSSGSSSLVSVATVALVCCFITEFNICVFCTIGGERGKAVIAAGTPGICSVPVGPLTGNLSSSLVLVSEDRFDKPSMTSPL</sequence>
<keyword evidence="1" id="KW-0472">Membrane</keyword>